<name>A0A4P6XQ92_9ASCO</name>
<keyword evidence="3" id="KW-1185">Reference proteome</keyword>
<organism evidence="2 3">
    <name type="scientific">Metschnikowia aff. pulcherrima</name>
    <dbReference type="NCBI Taxonomy" id="2163413"/>
    <lineage>
        <taxon>Eukaryota</taxon>
        <taxon>Fungi</taxon>
        <taxon>Dikarya</taxon>
        <taxon>Ascomycota</taxon>
        <taxon>Saccharomycotina</taxon>
        <taxon>Pichiomycetes</taxon>
        <taxon>Metschnikowiaceae</taxon>
        <taxon>Metschnikowia</taxon>
    </lineage>
</organism>
<dbReference type="Proteomes" id="UP000292447">
    <property type="component" value="Chromosome IV"/>
</dbReference>
<feature type="region of interest" description="Disordered" evidence="1">
    <location>
        <begin position="1"/>
        <end position="24"/>
    </location>
</feature>
<accession>A0A4P6XQ92</accession>
<evidence type="ECO:0000313" key="3">
    <source>
        <dbReference type="Proteomes" id="UP000292447"/>
    </source>
</evidence>
<feature type="compositionally biased region" description="Acidic residues" evidence="1">
    <location>
        <begin position="1"/>
        <end position="12"/>
    </location>
</feature>
<dbReference type="AlphaFoldDB" id="A0A4P6XQ92"/>
<protein>
    <submittedName>
        <fullName evidence="2">Uncharacterized protein</fullName>
    </submittedName>
</protein>
<evidence type="ECO:0000313" key="2">
    <source>
        <dbReference type="EMBL" id="QBM89189.1"/>
    </source>
</evidence>
<dbReference type="EMBL" id="CP034459">
    <property type="protein sequence ID" value="QBM89189.1"/>
    <property type="molecule type" value="Genomic_DNA"/>
</dbReference>
<evidence type="ECO:0000256" key="1">
    <source>
        <dbReference type="SAM" id="MobiDB-lite"/>
    </source>
</evidence>
<gene>
    <name evidence="2" type="ORF">METSCH_D02520</name>
</gene>
<proteinExistence type="predicted"/>
<reference evidence="3" key="1">
    <citation type="submission" date="2019-03" db="EMBL/GenBank/DDBJ databases">
        <title>Snf2 controls pulcherriminic acid biosynthesis and connects pigmentation and antifungal activity of the yeast Metschnikowia pulcherrima.</title>
        <authorList>
            <person name="Gore-Lloyd D."/>
            <person name="Sumann I."/>
            <person name="Brachmann A.O."/>
            <person name="Schneeberger K."/>
            <person name="Ortiz-Merino R.A."/>
            <person name="Moreno-Beltran M."/>
            <person name="Schlaefli M."/>
            <person name="Kirner P."/>
            <person name="Santos Kron A."/>
            <person name="Wolfe K.H."/>
            <person name="Piel J."/>
            <person name="Ahrens C.H."/>
            <person name="Henk D."/>
            <person name="Freimoser F.M."/>
        </authorList>
    </citation>
    <scope>NUCLEOTIDE SEQUENCE [LARGE SCALE GENOMIC DNA]</scope>
    <source>
        <strain evidence="3">APC 1.2</strain>
    </source>
</reference>
<sequence length="198" mass="22903">MNDDENSEEFDSDASTAIIPDENSTYQIPEEADIQIVPRGKFKGIRDTRKQRCVDRSCRIRSDRNCKYCKVLPYVSSNLRQGAKSPESGLCNLQSQDHLFTTNASIENRLGNLLEELQRIQTEGENIVNRSEPSMNIWSSLGTLPLLRARERISRIKHRIWTKEDICHMESFFVRRSIKPFNRRFFTSKKPANSSNCS</sequence>